<dbReference type="AlphaFoldDB" id="A0A178UFH5"/>
<evidence type="ECO:0000313" key="1">
    <source>
        <dbReference type="EMBL" id="OAO92558.1"/>
    </source>
</evidence>
<comment type="caution">
    <text evidence="1">The sequence shown here is derived from an EMBL/GenBank/DDBJ whole genome shotgun (WGS) entry which is preliminary data.</text>
</comment>
<accession>A0A178UFH5</accession>
<reference evidence="2" key="1">
    <citation type="journal article" date="2016" name="Proc. Natl. Acad. Sci. U.S.A.">
        <title>Chromosome-level assembly of Arabidopsis thaliana Ler reveals the extent of translocation and inversion polymorphisms.</title>
        <authorList>
            <person name="Zapata L."/>
            <person name="Ding J."/>
            <person name="Willing E.M."/>
            <person name="Hartwig B."/>
            <person name="Bezdan D."/>
            <person name="Jiao W.B."/>
            <person name="Patel V."/>
            <person name="Velikkakam James G."/>
            <person name="Koornneef M."/>
            <person name="Ossowski S."/>
            <person name="Schneeberger K."/>
        </authorList>
    </citation>
    <scope>NUCLEOTIDE SEQUENCE [LARGE SCALE GENOMIC DNA]</scope>
    <source>
        <strain evidence="2">cv. Landsberg erecta</strain>
    </source>
</reference>
<protein>
    <submittedName>
        <fullName evidence="1">Uncharacterized protein</fullName>
    </submittedName>
</protein>
<proteinExistence type="predicted"/>
<evidence type="ECO:0000313" key="2">
    <source>
        <dbReference type="Proteomes" id="UP000078284"/>
    </source>
</evidence>
<dbReference type="EMBL" id="LUHQ01000005">
    <property type="protein sequence ID" value="OAO92558.1"/>
    <property type="molecule type" value="Genomic_DNA"/>
</dbReference>
<organism evidence="1 2">
    <name type="scientific">Arabidopsis thaliana</name>
    <name type="common">Mouse-ear cress</name>
    <dbReference type="NCBI Taxonomy" id="3702"/>
    <lineage>
        <taxon>Eukaryota</taxon>
        <taxon>Viridiplantae</taxon>
        <taxon>Streptophyta</taxon>
        <taxon>Embryophyta</taxon>
        <taxon>Tracheophyta</taxon>
        <taxon>Spermatophyta</taxon>
        <taxon>Magnoliopsida</taxon>
        <taxon>eudicotyledons</taxon>
        <taxon>Gunneridae</taxon>
        <taxon>Pentapetalae</taxon>
        <taxon>rosids</taxon>
        <taxon>malvids</taxon>
        <taxon>Brassicales</taxon>
        <taxon>Brassicaceae</taxon>
        <taxon>Camelineae</taxon>
        <taxon>Arabidopsis</taxon>
    </lineage>
</organism>
<sequence>MRAANCSPTHIQLASDLEFHSYLTSRVLAIQASPSWKEPWLWFHLSFAPANSETKYL</sequence>
<gene>
    <name evidence="1" type="ordered locus">AXX17_At5g27250</name>
</gene>
<name>A0A178UFH5_ARATH</name>
<dbReference type="Proteomes" id="UP000078284">
    <property type="component" value="Chromosome 5"/>
</dbReference>